<dbReference type="Proteomes" id="UP001144036">
    <property type="component" value="Unassembled WGS sequence"/>
</dbReference>
<evidence type="ECO:0000313" key="3">
    <source>
        <dbReference type="Proteomes" id="UP001144036"/>
    </source>
</evidence>
<evidence type="ECO:0000313" key="2">
    <source>
        <dbReference type="EMBL" id="MDA0638130.1"/>
    </source>
</evidence>
<sequence>MDARTSGDGVPGREGGAQAGPSTATSLICGPFAAAGSVIATSVRWARLPHGTRPRSRPVRLVYSVRPDRVRLSPASSRDTPPSSRRR</sequence>
<comment type="caution">
    <text evidence="2">The sequence shown here is derived from an EMBL/GenBank/DDBJ whole genome shotgun (WGS) entry which is preliminary data.</text>
</comment>
<feature type="compositionally biased region" description="Low complexity" evidence="1">
    <location>
        <begin position="73"/>
        <end position="87"/>
    </location>
</feature>
<feature type="region of interest" description="Disordered" evidence="1">
    <location>
        <begin position="67"/>
        <end position="87"/>
    </location>
</feature>
<organism evidence="2 3">
    <name type="scientific">Nonomuraea corallina</name>
    <dbReference type="NCBI Taxonomy" id="2989783"/>
    <lineage>
        <taxon>Bacteria</taxon>
        <taxon>Bacillati</taxon>
        <taxon>Actinomycetota</taxon>
        <taxon>Actinomycetes</taxon>
        <taxon>Streptosporangiales</taxon>
        <taxon>Streptosporangiaceae</taxon>
        <taxon>Nonomuraea</taxon>
    </lineage>
</organism>
<proteinExistence type="predicted"/>
<dbReference type="RefSeq" id="WP_270159058.1">
    <property type="nucleotide sequence ID" value="NZ_JAPNNL010000206.1"/>
</dbReference>
<feature type="region of interest" description="Disordered" evidence="1">
    <location>
        <begin position="1"/>
        <end position="27"/>
    </location>
</feature>
<keyword evidence="3" id="KW-1185">Reference proteome</keyword>
<protein>
    <submittedName>
        <fullName evidence="2">Uncharacterized protein</fullName>
    </submittedName>
</protein>
<feature type="compositionally biased region" description="Gly residues" evidence="1">
    <location>
        <begin position="9"/>
        <end position="18"/>
    </location>
</feature>
<evidence type="ECO:0000256" key="1">
    <source>
        <dbReference type="SAM" id="MobiDB-lite"/>
    </source>
</evidence>
<accession>A0ABT4SMB0</accession>
<reference evidence="2" key="1">
    <citation type="submission" date="2022-11" db="EMBL/GenBank/DDBJ databases">
        <title>Nonomuraea corallina sp. nov., a new species of the genus Nonomuraea isolated from sea side sediment in Thai sea.</title>
        <authorList>
            <person name="Ngamcharungchit C."/>
            <person name="Matsumoto A."/>
            <person name="Suriyachadkun C."/>
            <person name="Panbangred W."/>
            <person name="Inahashi Y."/>
            <person name="Intra B."/>
        </authorList>
    </citation>
    <scope>NUCLEOTIDE SEQUENCE</scope>
    <source>
        <strain evidence="2">MCN248</strain>
    </source>
</reference>
<name>A0ABT4SMB0_9ACTN</name>
<dbReference type="EMBL" id="JAPNNL010000206">
    <property type="protein sequence ID" value="MDA0638130.1"/>
    <property type="molecule type" value="Genomic_DNA"/>
</dbReference>
<gene>
    <name evidence="2" type="ORF">OUY22_32375</name>
</gene>